<dbReference type="InterPro" id="IPR000120">
    <property type="entry name" value="Amidase"/>
</dbReference>
<keyword evidence="3" id="KW-1185">Reference proteome</keyword>
<dbReference type="eggNOG" id="KOG1211">
    <property type="taxonomic scope" value="Eukaryota"/>
</dbReference>
<evidence type="ECO:0000259" key="1">
    <source>
        <dbReference type="Pfam" id="PF01425"/>
    </source>
</evidence>
<dbReference type="OMA" id="WCREDEI"/>
<dbReference type="PANTHER" id="PTHR11895:SF67">
    <property type="entry name" value="AMIDASE DOMAIN-CONTAINING PROTEIN"/>
    <property type="match status" value="1"/>
</dbReference>
<protein>
    <recommendedName>
        <fullName evidence="1">Amidase domain-containing protein</fullName>
    </recommendedName>
</protein>
<name>N1PV71_DOTSN</name>
<evidence type="ECO:0000313" key="2">
    <source>
        <dbReference type="EMBL" id="EME46304.1"/>
    </source>
</evidence>
<dbReference type="HOGENOM" id="CLU_087803_0_0_1"/>
<dbReference type="InterPro" id="IPR023631">
    <property type="entry name" value="Amidase_dom"/>
</dbReference>
<organism evidence="2 3">
    <name type="scientific">Dothistroma septosporum (strain NZE10 / CBS 128990)</name>
    <name type="common">Red band needle blight fungus</name>
    <name type="synonym">Mycosphaerella pini</name>
    <dbReference type="NCBI Taxonomy" id="675120"/>
    <lineage>
        <taxon>Eukaryota</taxon>
        <taxon>Fungi</taxon>
        <taxon>Dikarya</taxon>
        <taxon>Ascomycota</taxon>
        <taxon>Pezizomycotina</taxon>
        <taxon>Dothideomycetes</taxon>
        <taxon>Dothideomycetidae</taxon>
        <taxon>Mycosphaerellales</taxon>
        <taxon>Mycosphaerellaceae</taxon>
        <taxon>Dothistroma</taxon>
    </lineage>
</organism>
<evidence type="ECO:0000313" key="3">
    <source>
        <dbReference type="Proteomes" id="UP000016933"/>
    </source>
</evidence>
<dbReference type="EMBL" id="KB446537">
    <property type="protein sequence ID" value="EME46304.1"/>
    <property type="molecule type" value="Genomic_DNA"/>
</dbReference>
<dbReference type="Proteomes" id="UP000016933">
    <property type="component" value="Unassembled WGS sequence"/>
</dbReference>
<dbReference type="SUPFAM" id="SSF75304">
    <property type="entry name" value="Amidase signature (AS) enzymes"/>
    <property type="match status" value="1"/>
</dbReference>
<reference evidence="3" key="1">
    <citation type="journal article" date="2012" name="PLoS Genet.">
        <title>The genomes of the fungal plant pathogens Cladosporium fulvum and Dothistroma septosporum reveal adaptation to different hosts and lifestyles but also signatures of common ancestry.</title>
        <authorList>
            <person name="de Wit P.J.G.M."/>
            <person name="van der Burgt A."/>
            <person name="Oekmen B."/>
            <person name="Stergiopoulos I."/>
            <person name="Abd-Elsalam K.A."/>
            <person name="Aerts A.L."/>
            <person name="Bahkali A.H."/>
            <person name="Beenen H.G."/>
            <person name="Chettri P."/>
            <person name="Cox M.P."/>
            <person name="Datema E."/>
            <person name="de Vries R.P."/>
            <person name="Dhillon B."/>
            <person name="Ganley A.R."/>
            <person name="Griffiths S.A."/>
            <person name="Guo Y."/>
            <person name="Hamelin R.C."/>
            <person name="Henrissat B."/>
            <person name="Kabir M.S."/>
            <person name="Jashni M.K."/>
            <person name="Kema G."/>
            <person name="Klaubauf S."/>
            <person name="Lapidus A."/>
            <person name="Levasseur A."/>
            <person name="Lindquist E."/>
            <person name="Mehrabi R."/>
            <person name="Ohm R.A."/>
            <person name="Owen T.J."/>
            <person name="Salamov A."/>
            <person name="Schwelm A."/>
            <person name="Schijlen E."/>
            <person name="Sun H."/>
            <person name="van den Burg H.A."/>
            <person name="van Ham R.C.H.J."/>
            <person name="Zhang S."/>
            <person name="Goodwin S.B."/>
            <person name="Grigoriev I.V."/>
            <person name="Collemare J."/>
            <person name="Bradshaw R.E."/>
        </authorList>
    </citation>
    <scope>NUCLEOTIDE SEQUENCE [LARGE SCALE GENOMIC DNA]</scope>
    <source>
        <strain evidence="3">NZE10 / CBS 128990</strain>
    </source>
</reference>
<proteinExistence type="predicted"/>
<dbReference type="STRING" id="675120.N1PV71"/>
<dbReference type="Pfam" id="PF01425">
    <property type="entry name" value="Amidase"/>
    <property type="match status" value="1"/>
</dbReference>
<reference evidence="2 3" key="2">
    <citation type="journal article" date="2012" name="PLoS Pathog.">
        <title>Diverse lifestyles and strategies of plant pathogenesis encoded in the genomes of eighteen Dothideomycetes fungi.</title>
        <authorList>
            <person name="Ohm R.A."/>
            <person name="Feau N."/>
            <person name="Henrissat B."/>
            <person name="Schoch C.L."/>
            <person name="Horwitz B.A."/>
            <person name="Barry K.W."/>
            <person name="Condon B.J."/>
            <person name="Copeland A.C."/>
            <person name="Dhillon B."/>
            <person name="Glaser F."/>
            <person name="Hesse C.N."/>
            <person name="Kosti I."/>
            <person name="LaButti K."/>
            <person name="Lindquist E.A."/>
            <person name="Lucas S."/>
            <person name="Salamov A.A."/>
            <person name="Bradshaw R.E."/>
            <person name="Ciuffetti L."/>
            <person name="Hamelin R.C."/>
            <person name="Kema G.H.J."/>
            <person name="Lawrence C."/>
            <person name="Scott J.A."/>
            <person name="Spatafora J.W."/>
            <person name="Turgeon B.G."/>
            <person name="de Wit P.J.G.M."/>
            <person name="Zhong S."/>
            <person name="Goodwin S.B."/>
            <person name="Grigoriev I.V."/>
        </authorList>
    </citation>
    <scope>NUCLEOTIDE SEQUENCE [LARGE SCALE GENOMIC DNA]</scope>
    <source>
        <strain evidence="3">NZE10 / CBS 128990</strain>
    </source>
</reference>
<dbReference type="OrthoDB" id="421993at2759"/>
<sequence length="215" mass="23721">MVDYLTSKQGYTVAEVTIPFVHDGQLAHAITILTELVAGVKSSDTYKLTPANKVLLSVARQSTSVHFLQTQRLRNLMIQHLRHLYTNHPGLIITPTVVEAGWRIESGELFHGTTNANKQLKNMTYAWLANFSGCPAISVPCGYADPLPGTKASGKIPIGLCGMGDWCREDEIIAFGYDCERYLSDVFPDSRLKPGNWTDVLELARARGSERIEAA</sequence>
<dbReference type="GO" id="GO:0003824">
    <property type="term" value="F:catalytic activity"/>
    <property type="evidence" value="ECO:0007669"/>
    <property type="project" value="InterPro"/>
</dbReference>
<gene>
    <name evidence="2" type="ORF">DOTSEDRAFT_70335</name>
</gene>
<dbReference type="InterPro" id="IPR036928">
    <property type="entry name" value="AS_sf"/>
</dbReference>
<dbReference type="Gene3D" id="3.90.1300.10">
    <property type="entry name" value="Amidase signature (AS) domain"/>
    <property type="match status" value="1"/>
</dbReference>
<dbReference type="PANTHER" id="PTHR11895">
    <property type="entry name" value="TRANSAMIDASE"/>
    <property type="match status" value="1"/>
</dbReference>
<accession>N1PV71</accession>
<dbReference type="AlphaFoldDB" id="N1PV71"/>
<feature type="domain" description="Amidase" evidence="1">
    <location>
        <begin position="60"/>
        <end position="172"/>
    </location>
</feature>